<dbReference type="Pfam" id="PF25568">
    <property type="entry name" value="AAA_lid_At3g28540"/>
    <property type="match status" value="1"/>
</dbReference>
<proteinExistence type="predicted"/>
<sequence length="72" mass="8324">MVMHVELGHCEVEAFKILAKNYLEVEAHPLFEKVRELLVAVKILSTRVADAQEHMCPRQGHRMLDKKKGKRS</sequence>
<evidence type="ECO:0000313" key="3">
    <source>
        <dbReference type="Proteomes" id="UP000734854"/>
    </source>
</evidence>
<protein>
    <recommendedName>
        <fullName evidence="1">AAA+ ATPase At3g28540-like C-terminal domain-containing protein</fullName>
    </recommendedName>
</protein>
<organism evidence="2 3">
    <name type="scientific">Zingiber officinale</name>
    <name type="common">Ginger</name>
    <name type="synonym">Amomum zingiber</name>
    <dbReference type="NCBI Taxonomy" id="94328"/>
    <lineage>
        <taxon>Eukaryota</taxon>
        <taxon>Viridiplantae</taxon>
        <taxon>Streptophyta</taxon>
        <taxon>Embryophyta</taxon>
        <taxon>Tracheophyta</taxon>
        <taxon>Spermatophyta</taxon>
        <taxon>Magnoliopsida</taxon>
        <taxon>Liliopsida</taxon>
        <taxon>Zingiberales</taxon>
        <taxon>Zingiberaceae</taxon>
        <taxon>Zingiber</taxon>
    </lineage>
</organism>
<dbReference type="PANTHER" id="PTHR23070">
    <property type="entry name" value="BCS1 AAA-TYPE ATPASE"/>
    <property type="match status" value="1"/>
</dbReference>
<dbReference type="Proteomes" id="UP000734854">
    <property type="component" value="Unassembled WGS sequence"/>
</dbReference>
<dbReference type="InterPro" id="IPR058017">
    <property type="entry name" value="At3g28540-like_C"/>
</dbReference>
<keyword evidence="3" id="KW-1185">Reference proteome</keyword>
<dbReference type="AlphaFoldDB" id="A0A8J5CW94"/>
<feature type="domain" description="AAA+ ATPase At3g28540-like C-terminal" evidence="1">
    <location>
        <begin position="10"/>
        <end position="50"/>
    </location>
</feature>
<evidence type="ECO:0000259" key="1">
    <source>
        <dbReference type="Pfam" id="PF25568"/>
    </source>
</evidence>
<dbReference type="Gene3D" id="6.10.280.40">
    <property type="match status" value="1"/>
</dbReference>
<evidence type="ECO:0000313" key="2">
    <source>
        <dbReference type="EMBL" id="KAG6472421.1"/>
    </source>
</evidence>
<comment type="caution">
    <text evidence="2">The sequence shown here is derived from an EMBL/GenBank/DDBJ whole genome shotgun (WGS) entry which is preliminary data.</text>
</comment>
<dbReference type="EMBL" id="JACMSC010000020">
    <property type="protein sequence ID" value="KAG6472421.1"/>
    <property type="molecule type" value="Genomic_DNA"/>
</dbReference>
<gene>
    <name evidence="2" type="ORF">ZIOFF_069883</name>
</gene>
<name>A0A8J5CW94_ZINOF</name>
<accession>A0A8J5CW94</accession>
<dbReference type="InterPro" id="IPR050747">
    <property type="entry name" value="Mitochondrial_chaperone_BCS1"/>
</dbReference>
<reference evidence="2 3" key="1">
    <citation type="submission" date="2020-08" db="EMBL/GenBank/DDBJ databases">
        <title>Plant Genome Project.</title>
        <authorList>
            <person name="Zhang R.-G."/>
        </authorList>
    </citation>
    <scope>NUCLEOTIDE SEQUENCE [LARGE SCALE GENOMIC DNA]</scope>
    <source>
        <tissue evidence="2">Rhizome</tissue>
    </source>
</reference>